<protein>
    <submittedName>
        <fullName evidence="5">PDZ domain-containing protein</fullName>
    </submittedName>
</protein>
<dbReference type="PANTHER" id="PTHR31327">
    <property type="entry name" value="SPERM MEIOSIS PDZ DOMAIN CONTAINING PROTEINS-RELATED"/>
    <property type="match status" value="1"/>
</dbReference>
<dbReference type="STRING" id="318479.A0A0N4UJI5"/>
<accession>A0A0N4UJI5</accession>
<dbReference type="InterPro" id="IPR036034">
    <property type="entry name" value="PDZ_sf"/>
</dbReference>
<dbReference type="CDD" id="cd00136">
    <property type="entry name" value="PDZ_canonical"/>
    <property type="match status" value="1"/>
</dbReference>
<feature type="domain" description="PDZ" evidence="1">
    <location>
        <begin position="91"/>
        <end position="178"/>
    </location>
</feature>
<evidence type="ECO:0000259" key="1">
    <source>
        <dbReference type="PROSITE" id="PS50106"/>
    </source>
</evidence>
<dbReference type="EMBL" id="UYYG01001206">
    <property type="protein sequence ID" value="VDN60221.1"/>
    <property type="molecule type" value="Genomic_DNA"/>
</dbReference>
<dbReference type="AlphaFoldDB" id="A0A0N4UJI5"/>
<evidence type="ECO:0000313" key="2">
    <source>
        <dbReference type="EMBL" id="VDN60221.1"/>
    </source>
</evidence>
<dbReference type="SMART" id="SM00228">
    <property type="entry name" value="PDZ"/>
    <property type="match status" value="2"/>
</dbReference>
<gene>
    <name evidence="2" type="ORF">DME_LOCUS10194</name>
</gene>
<dbReference type="Proteomes" id="UP000274756">
    <property type="component" value="Unassembled WGS sequence"/>
</dbReference>
<dbReference type="OrthoDB" id="6022711at2759"/>
<organism evidence="3 5">
    <name type="scientific">Dracunculus medinensis</name>
    <name type="common">Guinea worm</name>
    <dbReference type="NCBI Taxonomy" id="318479"/>
    <lineage>
        <taxon>Eukaryota</taxon>
        <taxon>Metazoa</taxon>
        <taxon>Ecdysozoa</taxon>
        <taxon>Nematoda</taxon>
        <taxon>Chromadorea</taxon>
        <taxon>Rhabditida</taxon>
        <taxon>Spirurina</taxon>
        <taxon>Dracunculoidea</taxon>
        <taxon>Dracunculidae</taxon>
        <taxon>Dracunculus</taxon>
    </lineage>
</organism>
<dbReference type="Proteomes" id="UP000038040">
    <property type="component" value="Unplaced"/>
</dbReference>
<sequence length="242" mass="26975">MAKKITVVVPIENGEPLGAIPDEKLVINSVQPGTIADGKLKVYNIALGKIDDPKSLIVLKVGDQILKLNNTDIKGLNHFFHLLRFAPPSAELLILRDEKKAEELAAKINIPTERTKYITHFQNRVLVSRCEANSLSAGCLKVGDHIIDVDGQPVSNKKVCRDLLLIRNFVTLVVERPESMEAKYWVQNALTASTLPSVSMSSDVQEIAARQREKMKMNLKVRLAPPACRTRQIFEMFLPISN</sequence>
<name>A0A0N4UJI5_DRAME</name>
<keyword evidence="4" id="KW-1185">Reference proteome</keyword>
<evidence type="ECO:0000313" key="4">
    <source>
        <dbReference type="Proteomes" id="UP000274756"/>
    </source>
</evidence>
<dbReference type="WBParaSite" id="DME_0000782401-mRNA-1">
    <property type="protein sequence ID" value="DME_0000782401-mRNA-1"/>
    <property type="gene ID" value="DME_0000782401"/>
</dbReference>
<reference evidence="2 4" key="2">
    <citation type="submission" date="2018-11" db="EMBL/GenBank/DDBJ databases">
        <authorList>
            <consortium name="Pathogen Informatics"/>
        </authorList>
    </citation>
    <scope>NUCLEOTIDE SEQUENCE [LARGE SCALE GENOMIC DNA]</scope>
</reference>
<dbReference type="InterPro" id="IPR040264">
    <property type="entry name" value="T15H9.4-like"/>
</dbReference>
<dbReference type="PROSITE" id="PS50106">
    <property type="entry name" value="PDZ"/>
    <property type="match status" value="1"/>
</dbReference>
<reference evidence="5" key="1">
    <citation type="submission" date="2017-02" db="UniProtKB">
        <authorList>
            <consortium name="WormBaseParasite"/>
        </authorList>
    </citation>
    <scope>IDENTIFICATION</scope>
</reference>
<dbReference type="InterPro" id="IPR001478">
    <property type="entry name" value="PDZ"/>
</dbReference>
<dbReference type="SUPFAM" id="SSF50156">
    <property type="entry name" value="PDZ domain-like"/>
    <property type="match status" value="2"/>
</dbReference>
<evidence type="ECO:0000313" key="3">
    <source>
        <dbReference type="Proteomes" id="UP000038040"/>
    </source>
</evidence>
<dbReference type="Gene3D" id="2.30.42.10">
    <property type="match status" value="2"/>
</dbReference>
<dbReference type="PANTHER" id="PTHR31327:SF7">
    <property type="entry name" value="PDZ DOMAIN-CONTAINING PROTEIN"/>
    <property type="match status" value="1"/>
</dbReference>
<evidence type="ECO:0000313" key="5">
    <source>
        <dbReference type="WBParaSite" id="DME_0000782401-mRNA-1"/>
    </source>
</evidence>
<proteinExistence type="predicted"/>